<dbReference type="AlphaFoldDB" id="A0A3B3RZJ9"/>
<dbReference type="Ensembl" id="ENSPKIT00000003900.1">
    <property type="protein sequence ID" value="ENSPKIP00000023221.1"/>
    <property type="gene ID" value="ENSPKIG00000006934.1"/>
</dbReference>
<evidence type="ECO:0000256" key="7">
    <source>
        <dbReference type="ARBA" id="ARBA00022884"/>
    </source>
</evidence>
<dbReference type="GO" id="GO:0006417">
    <property type="term" value="P:regulation of translation"/>
    <property type="evidence" value="ECO:0007669"/>
    <property type="project" value="UniProtKB-UniRule"/>
</dbReference>
<reference evidence="10" key="2">
    <citation type="submission" date="2025-09" db="UniProtKB">
        <authorList>
            <consortium name="Ensembl"/>
        </authorList>
    </citation>
    <scope>IDENTIFICATION</scope>
</reference>
<dbReference type="InterPro" id="IPR038129">
    <property type="entry name" value="Nanos_sf"/>
</dbReference>
<keyword evidence="11" id="KW-1185">Reference proteome</keyword>
<evidence type="ECO:0000256" key="2">
    <source>
        <dbReference type="ARBA" id="ARBA00022490"/>
    </source>
</evidence>
<dbReference type="GO" id="GO:0003723">
    <property type="term" value="F:RNA binding"/>
    <property type="evidence" value="ECO:0007669"/>
    <property type="project" value="UniProtKB-UniRule"/>
</dbReference>
<dbReference type="InterPro" id="IPR024161">
    <property type="entry name" value="Znf_nanos-typ"/>
</dbReference>
<feature type="domain" description="Nanos-type" evidence="9">
    <location>
        <begin position="84"/>
        <end position="138"/>
    </location>
</feature>
<keyword evidence="5" id="KW-0862">Zinc</keyword>
<evidence type="ECO:0000256" key="4">
    <source>
        <dbReference type="ARBA" id="ARBA00022771"/>
    </source>
</evidence>
<evidence type="ECO:0000313" key="10">
    <source>
        <dbReference type="Ensembl" id="ENSPKIP00000023221.1"/>
    </source>
</evidence>
<evidence type="ECO:0000256" key="1">
    <source>
        <dbReference type="ARBA" id="ARBA00004496"/>
    </source>
</evidence>
<evidence type="ECO:0000256" key="3">
    <source>
        <dbReference type="ARBA" id="ARBA00022723"/>
    </source>
</evidence>
<dbReference type="Proteomes" id="UP000261540">
    <property type="component" value="Unplaced"/>
</dbReference>
<keyword evidence="2" id="KW-0963">Cytoplasm</keyword>
<comment type="subcellular location">
    <subcellularLocation>
        <location evidence="1">Cytoplasm</location>
    </subcellularLocation>
</comment>
<dbReference type="PANTHER" id="PTHR12887">
    <property type="entry name" value="NANOS PROTEIN"/>
    <property type="match status" value="1"/>
</dbReference>
<dbReference type="GeneTree" id="ENSGT00950000183135"/>
<sequence length="147" mass="16618">MERGFHNEQKAADHSGLFDMWRDYMQLGTLMEKLRTQRRRGEIVVPQRCDPVVKKQPHESRVCSGGASSSSSASAISDCSDSAFCGFCKQNGETAEVYRSHRLKDKDNKVICPVLRNYVCPTCQSTGDKAHTRRYCPKRNKRNSCPA</sequence>
<keyword evidence="7 8" id="KW-0694">RNA-binding</keyword>
<dbReference type="STRING" id="1676925.ENSPKIP00000023221"/>
<protein>
    <recommendedName>
        <fullName evidence="9">Nanos-type domain-containing protein</fullName>
    </recommendedName>
</protein>
<keyword evidence="4 8" id="KW-0863">Zinc-finger</keyword>
<accession>A0A3B3RZJ9</accession>
<dbReference type="PROSITE" id="PS51522">
    <property type="entry name" value="ZF_NANOS"/>
    <property type="match status" value="1"/>
</dbReference>
<proteinExistence type="inferred from homology"/>
<dbReference type="GO" id="GO:0005737">
    <property type="term" value="C:cytoplasm"/>
    <property type="evidence" value="ECO:0007669"/>
    <property type="project" value="UniProtKB-SubCell"/>
</dbReference>
<dbReference type="Gene3D" id="4.10.60.30">
    <property type="entry name" value="Nanos, RNA-binding domain"/>
    <property type="match status" value="1"/>
</dbReference>
<comment type="similarity">
    <text evidence="8">Belongs to the nanos family.</text>
</comment>
<organism evidence="10 11">
    <name type="scientific">Paramormyrops kingsleyae</name>
    <dbReference type="NCBI Taxonomy" id="1676925"/>
    <lineage>
        <taxon>Eukaryota</taxon>
        <taxon>Metazoa</taxon>
        <taxon>Chordata</taxon>
        <taxon>Craniata</taxon>
        <taxon>Vertebrata</taxon>
        <taxon>Euteleostomi</taxon>
        <taxon>Actinopterygii</taxon>
        <taxon>Neopterygii</taxon>
        <taxon>Teleostei</taxon>
        <taxon>Osteoglossocephala</taxon>
        <taxon>Osteoglossomorpha</taxon>
        <taxon>Osteoglossiformes</taxon>
        <taxon>Mormyridae</taxon>
        <taxon>Paramormyrops</taxon>
    </lineage>
</organism>
<dbReference type="GO" id="GO:0008270">
    <property type="term" value="F:zinc ion binding"/>
    <property type="evidence" value="ECO:0007669"/>
    <property type="project" value="UniProtKB-KW"/>
</dbReference>
<evidence type="ECO:0000256" key="8">
    <source>
        <dbReference type="PROSITE-ProRule" id="PRU00855"/>
    </source>
</evidence>
<evidence type="ECO:0000313" key="11">
    <source>
        <dbReference type="Proteomes" id="UP000261540"/>
    </source>
</evidence>
<keyword evidence="6 8" id="KW-0810">Translation regulation</keyword>
<reference evidence="10" key="1">
    <citation type="submission" date="2025-08" db="UniProtKB">
        <authorList>
            <consortium name="Ensembl"/>
        </authorList>
    </citation>
    <scope>IDENTIFICATION</scope>
</reference>
<dbReference type="InterPro" id="IPR008705">
    <property type="entry name" value="Nanos/Xcar2"/>
</dbReference>
<keyword evidence="3" id="KW-0479">Metal-binding</keyword>
<evidence type="ECO:0000256" key="6">
    <source>
        <dbReference type="ARBA" id="ARBA00022845"/>
    </source>
</evidence>
<evidence type="ECO:0000256" key="5">
    <source>
        <dbReference type="ARBA" id="ARBA00022833"/>
    </source>
</evidence>
<name>A0A3B3RZJ9_9TELE</name>
<evidence type="ECO:0000259" key="9">
    <source>
        <dbReference type="PROSITE" id="PS51522"/>
    </source>
</evidence>
<dbReference type="Pfam" id="PF05741">
    <property type="entry name" value="zf-nanos"/>
    <property type="match status" value="1"/>
</dbReference>